<accession>A0ABS3M5B3</accession>
<comment type="subcellular location">
    <subcellularLocation>
        <location evidence="1 7">Cell outer membrane</location>
        <topology evidence="1 7">Multi-pass membrane protein</topology>
    </subcellularLocation>
</comment>
<evidence type="ECO:0000259" key="9">
    <source>
        <dbReference type="SMART" id="SM00965"/>
    </source>
</evidence>
<evidence type="ECO:0000256" key="6">
    <source>
        <dbReference type="ARBA" id="ARBA00023237"/>
    </source>
</evidence>
<dbReference type="RefSeq" id="WP_107582044.1">
    <property type="nucleotide sequence ID" value="NZ_JAERMS010000014.1"/>
</dbReference>
<proteinExistence type="inferred from homology"/>
<dbReference type="Pfam" id="PF07715">
    <property type="entry name" value="Plug"/>
    <property type="match status" value="1"/>
</dbReference>
<dbReference type="InterPro" id="IPR037066">
    <property type="entry name" value="Plug_dom_sf"/>
</dbReference>
<evidence type="ECO:0000256" key="7">
    <source>
        <dbReference type="PROSITE-ProRule" id="PRU01360"/>
    </source>
</evidence>
<dbReference type="SUPFAM" id="SSF56935">
    <property type="entry name" value="Porins"/>
    <property type="match status" value="1"/>
</dbReference>
<keyword evidence="10" id="KW-0675">Receptor</keyword>
<sequence length="1085" mass="119978">MTLKFNHYLRAYRQKRHLALLGLCLAFSTHVVGQNQIVNLQKTTNSVQSLIKAIEQQTSLSIDYKQNTLNLSRQIKTDSKSENLSSLLQQMLKGTNLEYSLSGRHIIITPKEARSQASQQAGTQQKVKGQVLDPKGEPLVGVTIKVKGTSQATVTDANGNYTINAQRGDILEFSYIGFSPKEVRADGGNCNVALSENAETLDQVIVIGYGTVKKADLAGSVGVLDSKKFSDQPITQISDAFQGRISGVQVANSGVPGGTMKIRVRGAGSVNRSNDPLYVIDGIARESGLQGINPEDVQSVQILKDASATAIYGSRGSNGVVLITTKNGREGQTKVSFDAQVGVSNVAKRYDTLSPYEFATAYNEVHANTFNDESLKAFKNGTKGTDWQDAMFQTGITQDYKIALSSGNTTNQYYISGNYMGQTGIVIQTKNERYQARVNLSSDITKWLNINADINASHTKTKNFNFSASTNNVLWNMLNFSPVSDIYDAQGNYTKRDFYCALTSDNPVGMMKENEGQTRQALFTGHIDLRFNIMPGLTFTTTNGVDYADVKNYYFTSKKVADSNGMSNRDAQRMTLQTTNNLTYNGNWGLHALTATGVFEATRSKYRHMYLSGDHLLTESVKWWNVGLASSRKENNGYSAWTLLSWVGRVMYNYADRYLVTGTFRADGSSKFFNDKWGYFPSLAVAWSLGNEEFMKHQNMIQDAKIRLSYGLVGSQAIDPYETLGLMQQTGYAFGGNSKYTGFWAGTSVATPNLTWEKTHQYNIGLDFAVLNRSLRFSFDFFKKLTKDGLLKKAMPNYDGGGTYWVNAAEVTNQGLDFSIDANILNKGYFNWSSTLTGTYLKNKVTSLDNIPYVTGYTPATGLTDAVTRIVEGKPIGSFYLYQWTGLDKDGHDTYADLDNSGTVSAGDRSIIGNANPDFTLGWNNHFTYKNWELNVFFTGAFGAQRLNLMRYSAASMNGKSTFVTLKEAYYNSFGKSDNPRYPALNVTGNNYQAASTKWLEDADYLRLDNLTLAYNLSKKVTKFADLRISLSCQNLFTITGYKGMDPAGLSFMDTSLGSVDINDGIDMGAYPLSRTFTVGVKMNF</sequence>
<keyword evidence="11" id="KW-1185">Reference proteome</keyword>
<keyword evidence="3 7" id="KW-1134">Transmembrane beta strand</keyword>
<evidence type="ECO:0000256" key="5">
    <source>
        <dbReference type="ARBA" id="ARBA00023136"/>
    </source>
</evidence>
<dbReference type="Gene3D" id="2.60.40.1120">
    <property type="entry name" value="Carboxypeptidase-like, regulatory domain"/>
    <property type="match status" value="1"/>
</dbReference>
<dbReference type="Gene3D" id="2.170.130.10">
    <property type="entry name" value="TonB-dependent receptor, plug domain"/>
    <property type="match status" value="1"/>
</dbReference>
<keyword evidence="8" id="KW-0732">Signal</keyword>
<gene>
    <name evidence="10" type="ORF">JHU38_06195</name>
</gene>
<keyword evidence="6 7" id="KW-0998">Cell outer membrane</keyword>
<dbReference type="InterPro" id="IPR012910">
    <property type="entry name" value="Plug_dom"/>
</dbReference>
<evidence type="ECO:0000256" key="2">
    <source>
        <dbReference type="ARBA" id="ARBA00022448"/>
    </source>
</evidence>
<keyword evidence="2 7" id="KW-0813">Transport</keyword>
<organism evidence="10 11">
    <name type="scientific">Prevotella illustrans</name>
    <dbReference type="NCBI Taxonomy" id="2800387"/>
    <lineage>
        <taxon>Bacteria</taxon>
        <taxon>Pseudomonadati</taxon>
        <taxon>Bacteroidota</taxon>
        <taxon>Bacteroidia</taxon>
        <taxon>Bacteroidales</taxon>
        <taxon>Prevotellaceae</taxon>
        <taxon>Prevotella</taxon>
    </lineage>
</organism>
<feature type="chain" id="PRO_5045638435" evidence="8">
    <location>
        <begin position="34"/>
        <end position="1085"/>
    </location>
</feature>
<dbReference type="Proteomes" id="UP000664265">
    <property type="component" value="Unassembled WGS sequence"/>
</dbReference>
<dbReference type="NCBIfam" id="TIGR04056">
    <property type="entry name" value="OMP_RagA_SusC"/>
    <property type="match status" value="1"/>
</dbReference>
<dbReference type="Pfam" id="PF13715">
    <property type="entry name" value="CarbopepD_reg_2"/>
    <property type="match status" value="1"/>
</dbReference>
<dbReference type="NCBIfam" id="TIGR04057">
    <property type="entry name" value="SusC_RagA_signa"/>
    <property type="match status" value="1"/>
</dbReference>
<evidence type="ECO:0000313" key="10">
    <source>
        <dbReference type="EMBL" id="MBO1363367.1"/>
    </source>
</evidence>
<keyword evidence="4 7" id="KW-0812">Transmembrane</keyword>
<name>A0ABS3M5B3_9BACT</name>
<dbReference type="SUPFAM" id="SSF49464">
    <property type="entry name" value="Carboxypeptidase regulatory domain-like"/>
    <property type="match status" value="1"/>
</dbReference>
<evidence type="ECO:0000313" key="11">
    <source>
        <dbReference type="Proteomes" id="UP000664265"/>
    </source>
</evidence>
<dbReference type="InterPro" id="IPR023996">
    <property type="entry name" value="TonB-dep_OMP_SusC/RagA"/>
</dbReference>
<dbReference type="EMBL" id="JAERMS010000014">
    <property type="protein sequence ID" value="MBO1363367.1"/>
    <property type="molecule type" value="Genomic_DNA"/>
</dbReference>
<feature type="domain" description="Secretin/TonB short N-terminal" evidence="9">
    <location>
        <begin position="60"/>
        <end position="111"/>
    </location>
</feature>
<dbReference type="InterPro" id="IPR011662">
    <property type="entry name" value="Secretin/TonB_short_N"/>
</dbReference>
<evidence type="ECO:0000256" key="1">
    <source>
        <dbReference type="ARBA" id="ARBA00004571"/>
    </source>
</evidence>
<evidence type="ECO:0000256" key="8">
    <source>
        <dbReference type="SAM" id="SignalP"/>
    </source>
</evidence>
<evidence type="ECO:0000256" key="3">
    <source>
        <dbReference type="ARBA" id="ARBA00022452"/>
    </source>
</evidence>
<dbReference type="PROSITE" id="PS52016">
    <property type="entry name" value="TONB_DEPENDENT_REC_3"/>
    <property type="match status" value="1"/>
</dbReference>
<feature type="signal peptide" evidence="8">
    <location>
        <begin position="1"/>
        <end position="33"/>
    </location>
</feature>
<evidence type="ECO:0000256" key="4">
    <source>
        <dbReference type="ARBA" id="ARBA00022692"/>
    </source>
</evidence>
<reference evidence="10 11" key="1">
    <citation type="submission" date="2021-01" db="EMBL/GenBank/DDBJ databases">
        <title>Prevotella A2931 sp. nov.</title>
        <authorList>
            <person name="Buhl M."/>
            <person name="Oberhettinger P."/>
        </authorList>
    </citation>
    <scope>NUCLEOTIDE SEQUENCE [LARGE SCALE GENOMIC DNA]</scope>
    <source>
        <strain evidence="10 11">A2931</strain>
    </source>
</reference>
<dbReference type="InterPro" id="IPR039426">
    <property type="entry name" value="TonB-dep_rcpt-like"/>
</dbReference>
<protein>
    <submittedName>
        <fullName evidence="10">TonB-dependent receptor</fullName>
    </submittedName>
</protein>
<dbReference type="InterPro" id="IPR023997">
    <property type="entry name" value="TonB-dep_OMP_SusC/RagA_CS"/>
</dbReference>
<dbReference type="InterPro" id="IPR036942">
    <property type="entry name" value="Beta-barrel_TonB_sf"/>
</dbReference>
<dbReference type="InterPro" id="IPR008969">
    <property type="entry name" value="CarboxyPept-like_regulatory"/>
</dbReference>
<dbReference type="Gene3D" id="2.40.170.20">
    <property type="entry name" value="TonB-dependent receptor, beta-barrel domain"/>
    <property type="match status" value="1"/>
</dbReference>
<dbReference type="SMART" id="SM00965">
    <property type="entry name" value="STN"/>
    <property type="match status" value="1"/>
</dbReference>
<comment type="similarity">
    <text evidence="7">Belongs to the TonB-dependent receptor family.</text>
</comment>
<comment type="caution">
    <text evidence="10">The sequence shown here is derived from an EMBL/GenBank/DDBJ whole genome shotgun (WGS) entry which is preliminary data.</text>
</comment>
<keyword evidence="5 7" id="KW-0472">Membrane</keyword>